<dbReference type="Proteomes" id="UP000765509">
    <property type="component" value="Unassembled WGS sequence"/>
</dbReference>
<evidence type="ECO:0000256" key="1">
    <source>
        <dbReference type="SAM" id="MobiDB-lite"/>
    </source>
</evidence>
<protein>
    <submittedName>
        <fullName evidence="2">Uncharacterized protein</fullName>
    </submittedName>
</protein>
<accession>A0A9Q3KXM5</accession>
<organism evidence="2 3">
    <name type="scientific">Austropuccinia psidii MF-1</name>
    <dbReference type="NCBI Taxonomy" id="1389203"/>
    <lineage>
        <taxon>Eukaryota</taxon>
        <taxon>Fungi</taxon>
        <taxon>Dikarya</taxon>
        <taxon>Basidiomycota</taxon>
        <taxon>Pucciniomycotina</taxon>
        <taxon>Pucciniomycetes</taxon>
        <taxon>Pucciniales</taxon>
        <taxon>Sphaerophragmiaceae</taxon>
        <taxon>Austropuccinia</taxon>
    </lineage>
</organism>
<name>A0A9Q3KXM5_9BASI</name>
<evidence type="ECO:0000313" key="3">
    <source>
        <dbReference type="Proteomes" id="UP000765509"/>
    </source>
</evidence>
<gene>
    <name evidence="2" type="ORF">O181_127282</name>
</gene>
<dbReference type="AlphaFoldDB" id="A0A9Q3KXM5"/>
<dbReference type="EMBL" id="AVOT02127625">
    <property type="protein sequence ID" value="MBW0587567.1"/>
    <property type="molecule type" value="Genomic_DNA"/>
</dbReference>
<comment type="caution">
    <text evidence="2">The sequence shown here is derived from an EMBL/GenBank/DDBJ whole genome shotgun (WGS) entry which is preliminary data.</text>
</comment>
<proteinExistence type="predicted"/>
<sequence>MLDLGIIGYLNWYEFIFLFDQAGGHCLVIFDFAPGQISRQSSAIDFTSHRANVNENQANVEHTSHSGLTPSPVTSNNIGSPVPSTQIPHHLIIPQTSDDL</sequence>
<keyword evidence="3" id="KW-1185">Reference proteome</keyword>
<evidence type="ECO:0000313" key="2">
    <source>
        <dbReference type="EMBL" id="MBW0587567.1"/>
    </source>
</evidence>
<feature type="region of interest" description="Disordered" evidence="1">
    <location>
        <begin position="56"/>
        <end position="87"/>
    </location>
</feature>
<reference evidence="2" key="1">
    <citation type="submission" date="2021-03" db="EMBL/GenBank/DDBJ databases">
        <title>Draft genome sequence of rust myrtle Austropuccinia psidii MF-1, a brazilian biotype.</title>
        <authorList>
            <person name="Quecine M.C."/>
            <person name="Pachon D.M.R."/>
            <person name="Bonatelli M.L."/>
            <person name="Correr F.H."/>
            <person name="Franceschini L.M."/>
            <person name="Leite T.F."/>
            <person name="Margarido G.R.A."/>
            <person name="Almeida C.A."/>
            <person name="Ferrarezi J.A."/>
            <person name="Labate C.A."/>
        </authorList>
    </citation>
    <scope>NUCLEOTIDE SEQUENCE</scope>
    <source>
        <strain evidence="2">MF-1</strain>
    </source>
</reference>